<accession>H9VU04</accession>
<dbReference type="EMBL" id="FJ102969">
    <property type="protein sequence ID" value="AFG53255.1"/>
    <property type="molecule type" value="Genomic_DNA"/>
</dbReference>
<sequence>YFRINYAIVLVAILLCSLLGTPTSLIVVLAVAIAWCALYFFRSEPLVVFNRSFSDGMVLAGLTVVTALALLLTGVTGTILTAAAVGFAIVVIHAALRGSDDLFLDEEEAVRGGVVSSAGYTSLPSNHSSSLTF</sequence>
<evidence type="ECO:0000313" key="10">
    <source>
        <dbReference type="EMBL" id="AFG53255.1"/>
    </source>
</evidence>
<feature type="non-terminal residue" evidence="8">
    <location>
        <position position="1"/>
    </location>
</feature>
<protein>
    <recommendedName>
        <fullName evidence="7">PRA1 family protein</fullName>
    </recommendedName>
</protein>
<gene>
    <name evidence="8" type="ORF">2_8122_01</name>
</gene>
<dbReference type="GO" id="GO:0005783">
    <property type="term" value="C:endoplasmic reticulum"/>
    <property type="evidence" value="ECO:0007669"/>
    <property type="project" value="UniProtKB-ARBA"/>
</dbReference>
<dbReference type="EMBL" id="FJ102975">
    <property type="protein sequence ID" value="AFG53247.1"/>
    <property type="molecule type" value="Genomic_DNA"/>
</dbReference>
<comment type="similarity">
    <text evidence="3 7">Belongs to the PRA1 family.</text>
</comment>
<name>H9VU04_PINTA</name>
<keyword evidence="4 7" id="KW-0812">Transmembrane</keyword>
<evidence type="ECO:0000313" key="11">
    <source>
        <dbReference type="EMBL" id="AFG53256.1"/>
    </source>
</evidence>
<evidence type="ECO:0000256" key="6">
    <source>
        <dbReference type="ARBA" id="ARBA00023136"/>
    </source>
</evidence>
<evidence type="ECO:0000313" key="9">
    <source>
        <dbReference type="EMBL" id="AFG53252.1"/>
    </source>
</evidence>
<comment type="function">
    <text evidence="1 7">May be involved in both secretory and endocytic intracellular trafficking in the endosomal/prevacuolar compartments.</text>
</comment>
<comment type="subcellular location">
    <subcellularLocation>
        <location evidence="2 7">Membrane</location>
        <topology evidence="2 7">Multi-pass membrane protein</topology>
    </subcellularLocation>
</comment>
<dbReference type="PANTHER" id="PTHR19317">
    <property type="entry name" value="PRENYLATED RAB ACCEPTOR 1-RELATED"/>
    <property type="match status" value="1"/>
</dbReference>
<feature type="transmembrane region" description="Helical" evidence="7">
    <location>
        <begin position="12"/>
        <end position="41"/>
    </location>
</feature>
<evidence type="ECO:0000256" key="1">
    <source>
        <dbReference type="ARBA" id="ARBA00002501"/>
    </source>
</evidence>
<dbReference type="EMBL" id="FJ102973">
    <property type="protein sequence ID" value="AFG53252.1"/>
    <property type="molecule type" value="Genomic_DNA"/>
</dbReference>
<evidence type="ECO:0000256" key="5">
    <source>
        <dbReference type="ARBA" id="ARBA00022989"/>
    </source>
</evidence>
<dbReference type="AlphaFoldDB" id="H9VU04"/>
<dbReference type="GO" id="GO:0005794">
    <property type="term" value="C:Golgi apparatus"/>
    <property type="evidence" value="ECO:0007669"/>
    <property type="project" value="TreeGrafter"/>
</dbReference>
<dbReference type="PANTHER" id="PTHR19317:SF0">
    <property type="entry name" value="PRENYLATED RAB ACCEPTOR PROTEIN 1"/>
    <property type="match status" value="1"/>
</dbReference>
<keyword evidence="6 7" id="KW-0472">Membrane</keyword>
<feature type="transmembrane region" description="Helical" evidence="7">
    <location>
        <begin position="53"/>
        <end position="72"/>
    </location>
</feature>
<evidence type="ECO:0000313" key="8">
    <source>
        <dbReference type="EMBL" id="AFG53247.1"/>
    </source>
</evidence>
<evidence type="ECO:0000256" key="2">
    <source>
        <dbReference type="ARBA" id="ARBA00004141"/>
    </source>
</evidence>
<dbReference type="GO" id="GO:0016192">
    <property type="term" value="P:vesicle-mediated transport"/>
    <property type="evidence" value="ECO:0007669"/>
    <property type="project" value="TreeGrafter"/>
</dbReference>
<proteinExistence type="inferred from homology"/>
<dbReference type="InterPro" id="IPR004895">
    <property type="entry name" value="Prenylated_rab_accept_PRA1"/>
</dbReference>
<dbReference type="GO" id="GO:0016020">
    <property type="term" value="C:membrane"/>
    <property type="evidence" value="ECO:0007669"/>
    <property type="project" value="UniProtKB-SubCell"/>
</dbReference>
<dbReference type="EMBL" id="FJ102965">
    <property type="protein sequence ID" value="AFG53256.1"/>
    <property type="molecule type" value="Genomic_DNA"/>
</dbReference>
<keyword evidence="5 7" id="KW-1133">Transmembrane helix</keyword>
<reference evidence="8" key="1">
    <citation type="submission" date="2008-08" db="EMBL/GenBank/DDBJ databases">
        <title>Nucleotide Diversity and Divergence in the Loblolly Pine Gene Space.</title>
        <authorList>
            <person name="Neale D.B."/>
            <person name="Wegrzyn J.L."/>
            <person name="Lee J.M."/>
            <person name="Eckert A.J."/>
            <person name="Liechty J.D."/>
            <person name="Stevens K.A."/>
            <person name="Langley C.H."/>
        </authorList>
    </citation>
    <scope>NUCLEOTIDE SEQUENCE</scope>
    <source>
        <strain evidence="10">5361</strain>
        <strain evidence="8">5371</strain>
        <strain evidence="11">5375</strain>
        <strain evidence="9">5378</strain>
        <tissue evidence="8">Megagametophyte</tissue>
    </source>
</reference>
<dbReference type="Pfam" id="PF03208">
    <property type="entry name" value="PRA1"/>
    <property type="match status" value="1"/>
</dbReference>
<organism evidence="8">
    <name type="scientific">Pinus taeda</name>
    <name type="common">Loblolly pine</name>
    <dbReference type="NCBI Taxonomy" id="3352"/>
    <lineage>
        <taxon>Eukaryota</taxon>
        <taxon>Viridiplantae</taxon>
        <taxon>Streptophyta</taxon>
        <taxon>Embryophyta</taxon>
        <taxon>Tracheophyta</taxon>
        <taxon>Spermatophyta</taxon>
        <taxon>Pinopsida</taxon>
        <taxon>Pinidae</taxon>
        <taxon>Conifers I</taxon>
        <taxon>Pinales</taxon>
        <taxon>Pinaceae</taxon>
        <taxon>Pinus</taxon>
        <taxon>Pinus subgen. Pinus</taxon>
    </lineage>
</organism>
<evidence type="ECO:0000256" key="7">
    <source>
        <dbReference type="RuleBase" id="RU363107"/>
    </source>
</evidence>
<keyword evidence="7" id="KW-0813">Transport</keyword>
<evidence type="ECO:0000256" key="4">
    <source>
        <dbReference type="ARBA" id="ARBA00022692"/>
    </source>
</evidence>
<evidence type="ECO:0000256" key="3">
    <source>
        <dbReference type="ARBA" id="ARBA00006483"/>
    </source>
</evidence>